<dbReference type="EMBL" id="JACJFM010000012">
    <property type="protein sequence ID" value="MBB1487135.1"/>
    <property type="molecule type" value="Genomic_DNA"/>
</dbReference>
<dbReference type="PANTHER" id="PTHR34979">
    <property type="entry name" value="INNER MEMBRANE PROTEIN YGAZ"/>
    <property type="match status" value="1"/>
</dbReference>
<protein>
    <submittedName>
        <fullName evidence="10">AzlC family ABC transporter permease</fullName>
    </submittedName>
</protein>
<evidence type="ECO:0000256" key="6">
    <source>
        <dbReference type="ARBA" id="ARBA00022989"/>
    </source>
</evidence>
<keyword evidence="4" id="KW-1003">Cell membrane</keyword>
<evidence type="ECO:0000256" key="9">
    <source>
        <dbReference type="SAM" id="Phobius"/>
    </source>
</evidence>
<keyword evidence="3" id="KW-0813">Transport</keyword>
<evidence type="ECO:0000256" key="5">
    <source>
        <dbReference type="ARBA" id="ARBA00022692"/>
    </source>
</evidence>
<evidence type="ECO:0000256" key="2">
    <source>
        <dbReference type="ARBA" id="ARBA00010735"/>
    </source>
</evidence>
<accession>A0A839IPF5</accession>
<dbReference type="GO" id="GO:0005886">
    <property type="term" value="C:plasma membrane"/>
    <property type="evidence" value="ECO:0007669"/>
    <property type="project" value="UniProtKB-SubCell"/>
</dbReference>
<name>A0A839IPF5_9GAMM</name>
<keyword evidence="6 9" id="KW-1133">Transmembrane helix</keyword>
<dbReference type="Pfam" id="PF03591">
    <property type="entry name" value="AzlC"/>
    <property type="match status" value="1"/>
</dbReference>
<feature type="compositionally biased region" description="Polar residues" evidence="8">
    <location>
        <begin position="1"/>
        <end position="19"/>
    </location>
</feature>
<keyword evidence="5 9" id="KW-0812">Transmembrane</keyword>
<feature type="transmembrane region" description="Helical" evidence="9">
    <location>
        <begin position="164"/>
        <end position="188"/>
    </location>
</feature>
<comment type="similarity">
    <text evidence="2">Belongs to the AzlC family.</text>
</comment>
<evidence type="ECO:0000256" key="3">
    <source>
        <dbReference type="ARBA" id="ARBA00022448"/>
    </source>
</evidence>
<sequence>MKNQTAVSQPINTPISEQKSTGHQDKKYIAIASQPVQKTLFWKTRFWKTSLQVLPTAGAIIPVSLLFGVLASQADWSVTEVFLISSLGFTGSGQFALLPLTESGTGLLTLLLLAVSINSRYLAIALVSASRLPGAPVKKALAAHMLGDEAYALETEQTSATTTLLIRSILFICWILSAVIGVWLAPYIPSEWLAEEINPGYPASAVLFFLSVNQLKVRLQSQFKMSDAHDERTPRKVKPSEQSSSCNLIRLIAGILISGVCILVLGSEYFWLPAIAIVSVFRLRRTA</sequence>
<dbReference type="RefSeq" id="WP_182808920.1">
    <property type="nucleotide sequence ID" value="NZ_JACJFM010000012.1"/>
</dbReference>
<dbReference type="PANTHER" id="PTHR34979:SF1">
    <property type="entry name" value="INNER MEMBRANE PROTEIN YGAZ"/>
    <property type="match status" value="1"/>
</dbReference>
<organism evidence="10 11">
    <name type="scientific">Oceanospirillum sediminis</name>
    <dbReference type="NCBI Taxonomy" id="2760088"/>
    <lineage>
        <taxon>Bacteria</taxon>
        <taxon>Pseudomonadati</taxon>
        <taxon>Pseudomonadota</taxon>
        <taxon>Gammaproteobacteria</taxon>
        <taxon>Oceanospirillales</taxon>
        <taxon>Oceanospirillaceae</taxon>
        <taxon>Oceanospirillum</taxon>
    </lineage>
</organism>
<keyword evidence="11" id="KW-1185">Reference proteome</keyword>
<dbReference type="InterPro" id="IPR011606">
    <property type="entry name" value="Brnchd-chn_aa_trnsp_permease"/>
</dbReference>
<comment type="subcellular location">
    <subcellularLocation>
        <location evidence="1">Cell membrane</location>
        <topology evidence="1">Multi-pass membrane protein</topology>
    </subcellularLocation>
</comment>
<gene>
    <name evidence="10" type="ORF">H4O21_10985</name>
</gene>
<feature type="region of interest" description="Disordered" evidence="8">
    <location>
        <begin position="1"/>
        <end position="20"/>
    </location>
</feature>
<proteinExistence type="inferred from homology"/>
<evidence type="ECO:0000256" key="4">
    <source>
        <dbReference type="ARBA" id="ARBA00022475"/>
    </source>
</evidence>
<evidence type="ECO:0000256" key="8">
    <source>
        <dbReference type="SAM" id="MobiDB-lite"/>
    </source>
</evidence>
<evidence type="ECO:0000313" key="11">
    <source>
        <dbReference type="Proteomes" id="UP000565262"/>
    </source>
</evidence>
<evidence type="ECO:0000256" key="1">
    <source>
        <dbReference type="ARBA" id="ARBA00004651"/>
    </source>
</evidence>
<evidence type="ECO:0000313" key="10">
    <source>
        <dbReference type="EMBL" id="MBB1487135.1"/>
    </source>
</evidence>
<dbReference type="GO" id="GO:1903785">
    <property type="term" value="P:L-valine transmembrane transport"/>
    <property type="evidence" value="ECO:0007669"/>
    <property type="project" value="TreeGrafter"/>
</dbReference>
<keyword evidence="7 9" id="KW-0472">Membrane</keyword>
<evidence type="ECO:0000256" key="7">
    <source>
        <dbReference type="ARBA" id="ARBA00023136"/>
    </source>
</evidence>
<reference evidence="10 11" key="1">
    <citation type="submission" date="2020-08" db="EMBL/GenBank/DDBJ databases">
        <title>Oceanospirillum sp. nov. isolated from marine sediment.</title>
        <authorList>
            <person name="Ji X."/>
        </authorList>
    </citation>
    <scope>NUCLEOTIDE SEQUENCE [LARGE SCALE GENOMIC DNA]</scope>
    <source>
        <strain evidence="10 11">D5</strain>
    </source>
</reference>
<feature type="transmembrane region" description="Helical" evidence="9">
    <location>
        <begin position="50"/>
        <end position="69"/>
    </location>
</feature>
<dbReference type="Proteomes" id="UP000565262">
    <property type="component" value="Unassembled WGS sequence"/>
</dbReference>
<comment type="caution">
    <text evidence="10">The sequence shown here is derived from an EMBL/GenBank/DDBJ whole genome shotgun (WGS) entry which is preliminary data.</text>
</comment>
<feature type="transmembrane region" description="Helical" evidence="9">
    <location>
        <begin position="248"/>
        <end position="272"/>
    </location>
</feature>
<dbReference type="AlphaFoldDB" id="A0A839IPF5"/>